<dbReference type="EC" id="5.6.2.3" evidence="10"/>
<dbReference type="SUPFAM" id="SSF52540">
    <property type="entry name" value="P-loop containing nucleoside triphosphate hydrolases"/>
    <property type="match status" value="1"/>
</dbReference>
<dbReference type="AlphaFoldDB" id="A0A6J6X270"/>
<dbReference type="InterPro" id="IPR016136">
    <property type="entry name" value="DNA_helicase_N/primase_C"/>
</dbReference>
<keyword evidence="9" id="KW-0413">Isomerase</keyword>
<feature type="region of interest" description="Disordered" evidence="12">
    <location>
        <begin position="1"/>
        <end position="22"/>
    </location>
</feature>
<evidence type="ECO:0000256" key="2">
    <source>
        <dbReference type="ARBA" id="ARBA00022515"/>
    </source>
</evidence>
<dbReference type="SUPFAM" id="SSF48024">
    <property type="entry name" value="N-terminal domain of DnaB helicase"/>
    <property type="match status" value="1"/>
</dbReference>
<feature type="domain" description="SF4 helicase" evidence="13">
    <location>
        <begin position="185"/>
        <end position="456"/>
    </location>
</feature>
<reference evidence="14" key="1">
    <citation type="submission" date="2020-05" db="EMBL/GenBank/DDBJ databases">
        <authorList>
            <person name="Chiriac C."/>
            <person name="Salcher M."/>
            <person name="Ghai R."/>
            <person name="Kavagutti S V."/>
        </authorList>
    </citation>
    <scope>NUCLEOTIDE SEQUENCE</scope>
</reference>
<dbReference type="NCBIfam" id="TIGR00665">
    <property type="entry name" value="DnaB"/>
    <property type="match status" value="1"/>
</dbReference>
<evidence type="ECO:0000256" key="3">
    <source>
        <dbReference type="ARBA" id="ARBA00022705"/>
    </source>
</evidence>
<organism evidence="14">
    <name type="scientific">freshwater metagenome</name>
    <dbReference type="NCBI Taxonomy" id="449393"/>
    <lineage>
        <taxon>unclassified sequences</taxon>
        <taxon>metagenomes</taxon>
        <taxon>ecological metagenomes</taxon>
    </lineage>
</organism>
<dbReference type="InterPro" id="IPR007693">
    <property type="entry name" value="DNA_helicase_DnaB-like_N"/>
</dbReference>
<dbReference type="PANTHER" id="PTHR30153:SF2">
    <property type="entry name" value="REPLICATIVE DNA HELICASE"/>
    <property type="match status" value="1"/>
</dbReference>
<dbReference type="GO" id="GO:1990077">
    <property type="term" value="C:primosome complex"/>
    <property type="evidence" value="ECO:0007669"/>
    <property type="project" value="UniProtKB-KW"/>
</dbReference>
<evidence type="ECO:0000256" key="10">
    <source>
        <dbReference type="ARBA" id="ARBA00044969"/>
    </source>
</evidence>
<comment type="similarity">
    <text evidence="1">Belongs to the helicase family. DnaB subfamily.</text>
</comment>
<proteinExistence type="inferred from homology"/>
<keyword evidence="4" id="KW-0547">Nucleotide-binding</keyword>
<protein>
    <recommendedName>
        <fullName evidence="10">DNA 5'-3' helicase</fullName>
        <ecNumber evidence="10">5.6.2.3</ecNumber>
    </recommendedName>
</protein>
<evidence type="ECO:0000256" key="11">
    <source>
        <dbReference type="ARBA" id="ARBA00048954"/>
    </source>
</evidence>
<evidence type="ECO:0000256" key="8">
    <source>
        <dbReference type="ARBA" id="ARBA00023125"/>
    </source>
</evidence>
<evidence type="ECO:0000313" key="14">
    <source>
        <dbReference type="EMBL" id="CAB4788217.1"/>
    </source>
</evidence>
<keyword evidence="2" id="KW-0639">Primosome</keyword>
<dbReference type="GO" id="GO:0006269">
    <property type="term" value="P:DNA replication, synthesis of primer"/>
    <property type="evidence" value="ECO:0007669"/>
    <property type="project" value="UniProtKB-KW"/>
</dbReference>
<name>A0A6J6X270_9ZZZZ</name>
<keyword evidence="7" id="KW-0067">ATP-binding</keyword>
<evidence type="ECO:0000256" key="1">
    <source>
        <dbReference type="ARBA" id="ARBA00008428"/>
    </source>
</evidence>
<evidence type="ECO:0000256" key="7">
    <source>
        <dbReference type="ARBA" id="ARBA00022840"/>
    </source>
</evidence>
<keyword evidence="5" id="KW-0378">Hydrolase</keyword>
<sequence>MTQIPNEPSSQRSAASRIPPHSSEAEEAVLGAMMLSHDAIVNAQTKVGPEDFYRPVFGQIFRAMIELDQRGEPVDPITLLEQLRVSGGNAGDAVMLADLAANAVNIGNAEYYASIVRQKAKQRTLIQLASGIVDDAYGTTDDVEGLFDRAEQSIMNVADRGNEDTVQPLSELLQLELDRLEERDGSSGYNGVTTGFTKLDDLLRGISPTSLSIIGARPSVGKTAFALGVLTHVGAVLQRPALFFSLEMSRLEVAERILSSQARVDGSRLKTGQLSNVDWENVTKALAALDDSKIFVDDNPMLTVMDVRARARRVKQREGDLGIVIVDYLQLMSSRSRAENRQVEVSEMSRGLKLLARELACPVVALSQLSRSVEQDKKRRPMMSDLRESGAIEQDADIIMFLHRAGAVDGAEQESGYEDAGKVEVIVAKHRNGPTGNLELAWIKNYAKFDNIAVFEN</sequence>
<dbReference type="GO" id="GO:0005524">
    <property type="term" value="F:ATP binding"/>
    <property type="evidence" value="ECO:0007669"/>
    <property type="project" value="UniProtKB-KW"/>
</dbReference>
<dbReference type="GO" id="GO:0016787">
    <property type="term" value="F:hydrolase activity"/>
    <property type="evidence" value="ECO:0007669"/>
    <property type="project" value="UniProtKB-KW"/>
</dbReference>
<dbReference type="Pfam" id="PF03796">
    <property type="entry name" value="DnaB_C"/>
    <property type="match status" value="1"/>
</dbReference>
<dbReference type="EMBL" id="CAFAAB010000110">
    <property type="protein sequence ID" value="CAB4788217.1"/>
    <property type="molecule type" value="Genomic_DNA"/>
</dbReference>
<dbReference type="InterPro" id="IPR007692">
    <property type="entry name" value="DNA_helicase_DnaB"/>
</dbReference>
<dbReference type="Pfam" id="PF00772">
    <property type="entry name" value="DnaB"/>
    <property type="match status" value="1"/>
</dbReference>
<keyword evidence="6" id="KW-0347">Helicase</keyword>
<evidence type="ECO:0000256" key="12">
    <source>
        <dbReference type="SAM" id="MobiDB-lite"/>
    </source>
</evidence>
<dbReference type="InterPro" id="IPR027417">
    <property type="entry name" value="P-loop_NTPase"/>
</dbReference>
<dbReference type="Gene3D" id="3.40.50.300">
    <property type="entry name" value="P-loop containing nucleotide triphosphate hydrolases"/>
    <property type="match status" value="1"/>
</dbReference>
<accession>A0A6J6X270</accession>
<evidence type="ECO:0000259" key="13">
    <source>
        <dbReference type="PROSITE" id="PS51199"/>
    </source>
</evidence>
<keyword evidence="3" id="KW-0235">DNA replication</keyword>
<dbReference type="InterPro" id="IPR036185">
    <property type="entry name" value="DNA_heli_DnaB-like_N_sf"/>
</dbReference>
<dbReference type="Gene3D" id="1.10.860.10">
    <property type="entry name" value="DNAb Helicase, Chain A"/>
    <property type="match status" value="1"/>
</dbReference>
<keyword evidence="8" id="KW-0238">DNA-binding</keyword>
<evidence type="ECO:0000256" key="5">
    <source>
        <dbReference type="ARBA" id="ARBA00022801"/>
    </source>
</evidence>
<dbReference type="GO" id="GO:0005829">
    <property type="term" value="C:cytosol"/>
    <property type="evidence" value="ECO:0007669"/>
    <property type="project" value="TreeGrafter"/>
</dbReference>
<dbReference type="PANTHER" id="PTHR30153">
    <property type="entry name" value="REPLICATIVE DNA HELICASE DNAB"/>
    <property type="match status" value="1"/>
</dbReference>
<evidence type="ECO:0000256" key="6">
    <source>
        <dbReference type="ARBA" id="ARBA00022806"/>
    </source>
</evidence>
<comment type="catalytic activity">
    <reaction evidence="11">
        <text>ATP + H2O = ADP + phosphate + H(+)</text>
        <dbReference type="Rhea" id="RHEA:13065"/>
        <dbReference type="ChEBI" id="CHEBI:15377"/>
        <dbReference type="ChEBI" id="CHEBI:15378"/>
        <dbReference type="ChEBI" id="CHEBI:30616"/>
        <dbReference type="ChEBI" id="CHEBI:43474"/>
        <dbReference type="ChEBI" id="CHEBI:456216"/>
        <dbReference type="EC" id="5.6.2.3"/>
    </reaction>
</comment>
<evidence type="ECO:0000256" key="4">
    <source>
        <dbReference type="ARBA" id="ARBA00022741"/>
    </source>
</evidence>
<dbReference type="GO" id="GO:0003677">
    <property type="term" value="F:DNA binding"/>
    <property type="evidence" value="ECO:0007669"/>
    <property type="project" value="UniProtKB-KW"/>
</dbReference>
<gene>
    <name evidence="14" type="ORF">UFOPK2958_00964</name>
</gene>
<dbReference type="CDD" id="cd00984">
    <property type="entry name" value="DnaB_C"/>
    <property type="match status" value="1"/>
</dbReference>
<dbReference type="GO" id="GO:0043139">
    <property type="term" value="F:5'-3' DNA helicase activity"/>
    <property type="evidence" value="ECO:0007669"/>
    <property type="project" value="UniProtKB-EC"/>
</dbReference>
<evidence type="ECO:0000256" key="9">
    <source>
        <dbReference type="ARBA" id="ARBA00023235"/>
    </source>
</evidence>
<dbReference type="InterPro" id="IPR007694">
    <property type="entry name" value="DNA_helicase_DnaB-like_C"/>
</dbReference>
<feature type="compositionally biased region" description="Polar residues" evidence="12">
    <location>
        <begin position="1"/>
        <end position="14"/>
    </location>
</feature>
<dbReference type="PROSITE" id="PS51199">
    <property type="entry name" value="SF4_HELICASE"/>
    <property type="match status" value="1"/>
</dbReference>